<keyword evidence="4" id="KW-1185">Reference proteome</keyword>
<dbReference type="Proteomes" id="UP001152795">
    <property type="component" value="Unassembled WGS sequence"/>
</dbReference>
<proteinExistence type="predicted"/>
<name>A0A6S7GRI0_PARCT</name>
<protein>
    <recommendedName>
        <fullName evidence="2">Integrase core domain-containing protein</fullName>
    </recommendedName>
</protein>
<comment type="caution">
    <text evidence="3">The sequence shown here is derived from an EMBL/GenBank/DDBJ whole genome shotgun (WGS) entry which is preliminary data.</text>
</comment>
<feature type="region of interest" description="Disordered" evidence="1">
    <location>
        <begin position="55"/>
        <end position="88"/>
    </location>
</feature>
<dbReference type="PANTHER" id="PTHR46791">
    <property type="entry name" value="EXPRESSED PROTEIN"/>
    <property type="match status" value="1"/>
</dbReference>
<dbReference type="Pfam" id="PF24764">
    <property type="entry name" value="rva_4"/>
    <property type="match status" value="1"/>
</dbReference>
<organism evidence="3 4">
    <name type="scientific">Paramuricea clavata</name>
    <name type="common">Red gorgonian</name>
    <name type="synonym">Violescent sea-whip</name>
    <dbReference type="NCBI Taxonomy" id="317549"/>
    <lineage>
        <taxon>Eukaryota</taxon>
        <taxon>Metazoa</taxon>
        <taxon>Cnidaria</taxon>
        <taxon>Anthozoa</taxon>
        <taxon>Octocorallia</taxon>
        <taxon>Malacalcyonacea</taxon>
        <taxon>Plexauridae</taxon>
        <taxon>Paramuricea</taxon>
    </lineage>
</organism>
<evidence type="ECO:0000313" key="3">
    <source>
        <dbReference type="EMBL" id="CAB3992579.1"/>
    </source>
</evidence>
<accession>A0A6S7GRI0</accession>
<reference evidence="3" key="1">
    <citation type="submission" date="2020-04" db="EMBL/GenBank/DDBJ databases">
        <authorList>
            <person name="Alioto T."/>
            <person name="Alioto T."/>
            <person name="Gomez Garrido J."/>
        </authorList>
    </citation>
    <scope>NUCLEOTIDE SEQUENCE</scope>
    <source>
        <strain evidence="3">A484AB</strain>
    </source>
</reference>
<evidence type="ECO:0000259" key="2">
    <source>
        <dbReference type="Pfam" id="PF24764"/>
    </source>
</evidence>
<dbReference type="PANTHER" id="PTHR46791:SF13">
    <property type="entry name" value="CLR5 DOMAIN-CONTAINING PROTEIN"/>
    <property type="match status" value="1"/>
</dbReference>
<dbReference type="OrthoDB" id="10252139at2759"/>
<dbReference type="InterPro" id="IPR058913">
    <property type="entry name" value="Integrase_dom_put"/>
</dbReference>
<dbReference type="EMBL" id="CACRXK020002080">
    <property type="protein sequence ID" value="CAB3992579.1"/>
    <property type="molecule type" value="Genomic_DNA"/>
</dbReference>
<feature type="domain" description="Integrase core" evidence="2">
    <location>
        <begin position="321"/>
        <end position="498"/>
    </location>
</feature>
<gene>
    <name evidence="3" type="ORF">PACLA_8A002257</name>
</gene>
<sequence>MLKNKYPSFFAKKIDGTGKVPIHDISIPGQNTPQVEITEVAEISSEVNVNNETINEQDNVNSTQDPTPSNPTLIHPDPSSPTTSQSSGNYVIEGEHETVILENSEGRRAYIRSIDGVVRSAKIRVLNSETRKPIIIRRPIQHLIPLEIRSKIGNKHEEELVDVNEESSGTQDLSTEPLDIDVKTAVVEKKNRPKRKAAVQGELIIHPLLKFVRGEQLSPDHWLDMFRLLKLPRGTTLEKLTFGDIIKVADEIIANADAIKELNSRAQDIQDCVKHCCGHSCSSELEDRNGMATCVSSRINNPEGVRRRSRHKLKRRQYFSRGPNYIWHIDGYDKLKPFGFCVHGAIDGFSRRILWLEVGHSNNNPRVIASYFYECVMQLGGVPLICRDDAGTENGLVAAMQRFFRRDGNDAFSQEKSFLYGRSVSNQRIEAWWSYLRKTDTNWWMNYFKDLRDQGIYDDSNPVHVECLKFCYMPLLKEELDRVAQQWNLHMIRQSTNEQSPSGRPDTIFFIPEAFDSTSYLQDVDPLDLVVAKDTCCEIPQYASFETFSELAQTIMR</sequence>
<evidence type="ECO:0000313" key="4">
    <source>
        <dbReference type="Proteomes" id="UP001152795"/>
    </source>
</evidence>
<evidence type="ECO:0000256" key="1">
    <source>
        <dbReference type="SAM" id="MobiDB-lite"/>
    </source>
</evidence>
<dbReference type="AlphaFoldDB" id="A0A6S7GRI0"/>
<feature type="non-terminal residue" evidence="3">
    <location>
        <position position="1"/>
    </location>
</feature>
<feature type="compositionally biased region" description="Polar residues" evidence="1">
    <location>
        <begin position="55"/>
        <end position="72"/>
    </location>
</feature>